<dbReference type="PANTHER" id="PTHR31549">
    <property type="entry name" value="PROTEIN, PUTATIVE (DUF247)-RELATED-RELATED"/>
    <property type="match status" value="1"/>
</dbReference>
<evidence type="ECO:0000313" key="2">
    <source>
        <dbReference type="Proteomes" id="UP001341840"/>
    </source>
</evidence>
<name>A0ABU6S4R4_9FABA</name>
<organism evidence="1 2">
    <name type="scientific">Stylosanthes scabra</name>
    <dbReference type="NCBI Taxonomy" id="79078"/>
    <lineage>
        <taxon>Eukaryota</taxon>
        <taxon>Viridiplantae</taxon>
        <taxon>Streptophyta</taxon>
        <taxon>Embryophyta</taxon>
        <taxon>Tracheophyta</taxon>
        <taxon>Spermatophyta</taxon>
        <taxon>Magnoliopsida</taxon>
        <taxon>eudicotyledons</taxon>
        <taxon>Gunneridae</taxon>
        <taxon>Pentapetalae</taxon>
        <taxon>rosids</taxon>
        <taxon>fabids</taxon>
        <taxon>Fabales</taxon>
        <taxon>Fabaceae</taxon>
        <taxon>Papilionoideae</taxon>
        <taxon>50 kb inversion clade</taxon>
        <taxon>dalbergioids sensu lato</taxon>
        <taxon>Dalbergieae</taxon>
        <taxon>Pterocarpus clade</taxon>
        <taxon>Stylosanthes</taxon>
    </lineage>
</organism>
<comment type="caution">
    <text evidence="1">The sequence shown here is derived from an EMBL/GenBank/DDBJ whole genome shotgun (WGS) entry which is preliminary data.</text>
</comment>
<keyword evidence="2" id="KW-1185">Reference proteome</keyword>
<sequence>MDSEEQQQVESYWSKFVDSIFKPYNEKRTRKPRDFWLEQVEGLKHYPMAQQSTGNANKISNSGAKVQNIPEHMAQRMVKEAFKNEGVRRAYDYRGVYFQGDKIHESNIFIGKFAVLASVLDGCCVLELLEKSDNSVDPEKELQISIDKLVRVHQDLLILDNQIPFQLLKLLCQDEARLEKCLHNFLQVHGIQTTPKLLREKTVNDTVNITLEEDHEEEEQEPLHLPDYLRRALLIRDQATFYKDINIKRRRSLHLRKYRIGTIRELKAAGIRVAKYSGINSIFPNFIDGVLVLPELIVDGSAAHIFLNLVAYEMCPDFRNSFEISSFLVFMSSLIDQPEDVKELRMAGIIINELANEKQVADLFNKMDTILVPETSLFAHIRD</sequence>
<dbReference type="EMBL" id="JASCZI010060437">
    <property type="protein sequence ID" value="MED6131411.1"/>
    <property type="molecule type" value="Genomic_DNA"/>
</dbReference>
<evidence type="ECO:0000313" key="1">
    <source>
        <dbReference type="EMBL" id="MED6131411.1"/>
    </source>
</evidence>
<dbReference type="Proteomes" id="UP001341840">
    <property type="component" value="Unassembled WGS sequence"/>
</dbReference>
<reference evidence="1 2" key="1">
    <citation type="journal article" date="2023" name="Plants (Basel)">
        <title>Bridging the Gap: Combining Genomics and Transcriptomics Approaches to Understand Stylosanthes scabra, an Orphan Legume from the Brazilian Caatinga.</title>
        <authorList>
            <person name="Ferreira-Neto J.R.C."/>
            <person name="da Silva M.D."/>
            <person name="Binneck E."/>
            <person name="de Melo N.F."/>
            <person name="da Silva R.H."/>
            <person name="de Melo A.L.T.M."/>
            <person name="Pandolfi V."/>
            <person name="Bustamante F.O."/>
            <person name="Brasileiro-Vidal A.C."/>
            <person name="Benko-Iseppon A.M."/>
        </authorList>
    </citation>
    <scope>NUCLEOTIDE SEQUENCE [LARGE SCALE GENOMIC DNA]</scope>
    <source>
        <tissue evidence="1">Leaves</tissue>
    </source>
</reference>
<dbReference type="PANTHER" id="PTHR31549:SF191">
    <property type="entry name" value="DUF247 DOMAIN PROTEIN"/>
    <property type="match status" value="1"/>
</dbReference>
<accession>A0ABU6S4R4</accession>
<gene>
    <name evidence="1" type="ORF">PIB30_009632</name>
</gene>
<proteinExistence type="predicted"/>
<dbReference type="InterPro" id="IPR004158">
    <property type="entry name" value="DUF247_pln"/>
</dbReference>
<protein>
    <submittedName>
        <fullName evidence="1">Uncharacterized protein</fullName>
    </submittedName>
</protein>
<dbReference type="Pfam" id="PF03140">
    <property type="entry name" value="DUF247"/>
    <property type="match status" value="1"/>
</dbReference>